<accession>A0A0G1VU51</accession>
<comment type="caution">
    <text evidence="1">The sequence shown here is derived from an EMBL/GenBank/DDBJ whole genome shotgun (WGS) entry which is preliminary data.</text>
</comment>
<evidence type="ECO:0000313" key="1">
    <source>
        <dbReference type="EMBL" id="KKW10033.1"/>
    </source>
</evidence>
<sequence length="49" mass="5599">MKLYEHGDMTMVEIVKLPDGLTESASRILLEGKSNQHCHRGNGTWYPRV</sequence>
<reference evidence="1 2" key="1">
    <citation type="journal article" date="2015" name="Nature">
        <title>rRNA introns, odd ribosomes, and small enigmatic genomes across a large radiation of phyla.</title>
        <authorList>
            <person name="Brown C.T."/>
            <person name="Hug L.A."/>
            <person name="Thomas B.C."/>
            <person name="Sharon I."/>
            <person name="Castelle C.J."/>
            <person name="Singh A."/>
            <person name="Wilkins M.J."/>
            <person name="Williams K.H."/>
            <person name="Banfield J.F."/>
        </authorList>
    </citation>
    <scope>NUCLEOTIDE SEQUENCE [LARGE SCALE GENOMIC DNA]</scope>
</reference>
<evidence type="ECO:0000313" key="2">
    <source>
        <dbReference type="Proteomes" id="UP000034588"/>
    </source>
</evidence>
<organism evidence="1 2">
    <name type="scientific">Candidatus Gottesmanbacteria bacterium GW2011_GWB1_49_7</name>
    <dbReference type="NCBI Taxonomy" id="1618448"/>
    <lineage>
        <taxon>Bacteria</taxon>
        <taxon>Candidatus Gottesmaniibacteriota</taxon>
    </lineage>
</organism>
<dbReference type="AlphaFoldDB" id="A0A0G1VU51"/>
<proteinExistence type="predicted"/>
<protein>
    <submittedName>
        <fullName evidence="1">Uncharacterized protein</fullName>
    </submittedName>
</protein>
<feature type="non-terminal residue" evidence="1">
    <location>
        <position position="49"/>
    </location>
</feature>
<dbReference type="Proteomes" id="UP000034588">
    <property type="component" value="Unassembled WGS sequence"/>
</dbReference>
<dbReference type="EMBL" id="LCQD01000049">
    <property type="protein sequence ID" value="KKW10033.1"/>
    <property type="molecule type" value="Genomic_DNA"/>
</dbReference>
<gene>
    <name evidence="1" type="ORF">UY48_C0049G0001</name>
</gene>
<name>A0A0G1VU51_9BACT</name>